<proteinExistence type="predicted"/>
<dbReference type="AlphaFoldDB" id="A0A4V2PHQ8"/>
<dbReference type="PANTHER" id="PTHR43767">
    <property type="entry name" value="LONG-CHAIN-FATTY-ACID--COA LIGASE"/>
    <property type="match status" value="1"/>
</dbReference>
<organism evidence="4 5">
    <name type="scientific">Pseudonocardia endophytica</name>
    <dbReference type="NCBI Taxonomy" id="401976"/>
    <lineage>
        <taxon>Bacteria</taxon>
        <taxon>Bacillati</taxon>
        <taxon>Actinomycetota</taxon>
        <taxon>Actinomycetes</taxon>
        <taxon>Pseudonocardiales</taxon>
        <taxon>Pseudonocardiaceae</taxon>
        <taxon>Pseudonocardia</taxon>
    </lineage>
</organism>
<dbReference type="PANTHER" id="PTHR43767:SF1">
    <property type="entry name" value="NONRIBOSOMAL PEPTIDE SYNTHASE PES1 (EUROFUNG)-RELATED"/>
    <property type="match status" value="1"/>
</dbReference>
<dbReference type="InterPro" id="IPR024344">
    <property type="entry name" value="MDMPI_metal-binding"/>
</dbReference>
<accession>A0A4V2PHQ8</accession>
<sequence length="743" mass="79190">MAELAAHHRTLLGRATIGDQLRRHARTQPHKVAFVSYGADGTRSETTYARLDERANRYAQLFLARGIGRGGRIASMAGNGVEVVAAYYGALKIGAAFTGVNPLYREPEVAHQLGHSRAGLVLADDAFAGVVTAAAPELDLLRYGPELDVLLDTQPAEEPAVELDENDVALIVYTSGTEAAPKGVLIPHRNYLASTAPAWGWGLQTGPQDTWLFVMPFHTIAGLGSMTSLTLMGATLVLPATADPATAVQVIGRERVTVIAQTPTFYIGLAAQGAFGPDTVGQVRRCMTYGGQIPPHVIDAWSAAAPDVMWGTYWGQSELSQLGTVGFFRTLDDVPGADPTWIGKPVTHLEIRVVDAEDNDAEVGELVCRTPSAMLGYLDDPERTAEVFRGGWVRTGDMVRIDADGNLFFHDRLKDMIKSGGMNGLVAGGRARPLRPPRRRARRDRRHAGPVLVGGGDGVRRRPAGADAHAGRADRALQGRARLVQGAQGRASRRRAAGRPAGQDPQASPAGDRSGLTAQFPPPIRSGPAGTGFPSEGTMDDVWPVVHAERAALLADLQGIDERAWETPSPCPGWTVHDVVAHLVDTARTTRLGFVVGMVRARFDFDRQNADGVRRERGTTPPETLDSLRATLTLTATPPAPLDTRLVEAVVHGEDVRRPLGLTGTYPIEAVVRALRLQARTSESFGGAKERVAGVRLRALDADLSLGDGPEVRGTALSLLLALSGRPVAAGELDGEGVAALTR</sequence>
<keyword evidence="5" id="KW-1185">Reference proteome</keyword>
<dbReference type="GO" id="GO:0046872">
    <property type="term" value="F:metal ion binding"/>
    <property type="evidence" value="ECO:0007669"/>
    <property type="project" value="InterPro"/>
</dbReference>
<feature type="compositionally biased region" description="Basic residues" evidence="1">
    <location>
        <begin position="432"/>
        <end position="448"/>
    </location>
</feature>
<dbReference type="InterPro" id="IPR042099">
    <property type="entry name" value="ANL_N_sf"/>
</dbReference>
<dbReference type="SUPFAM" id="SSF56801">
    <property type="entry name" value="Acetyl-CoA synthetase-like"/>
    <property type="match status" value="1"/>
</dbReference>
<dbReference type="InterPro" id="IPR017517">
    <property type="entry name" value="Maleyloyr_isom"/>
</dbReference>
<dbReference type="InterPro" id="IPR000873">
    <property type="entry name" value="AMP-dep_synth/lig_dom"/>
</dbReference>
<evidence type="ECO:0000313" key="4">
    <source>
        <dbReference type="EMBL" id="TCK21756.1"/>
    </source>
</evidence>
<dbReference type="Proteomes" id="UP000295560">
    <property type="component" value="Unassembled WGS sequence"/>
</dbReference>
<feature type="region of interest" description="Disordered" evidence="1">
    <location>
        <begin position="424"/>
        <end position="531"/>
    </location>
</feature>
<reference evidence="4 5" key="1">
    <citation type="submission" date="2019-03" db="EMBL/GenBank/DDBJ databases">
        <title>Sequencing the genomes of 1000 actinobacteria strains.</title>
        <authorList>
            <person name="Klenk H.-P."/>
        </authorList>
    </citation>
    <scope>NUCLEOTIDE SEQUENCE [LARGE SCALE GENOMIC DNA]</scope>
    <source>
        <strain evidence="4 5">DSM 44969</strain>
    </source>
</reference>
<dbReference type="SUPFAM" id="SSF109854">
    <property type="entry name" value="DinB/YfiT-like putative metalloenzymes"/>
    <property type="match status" value="1"/>
</dbReference>
<dbReference type="Gene3D" id="3.40.50.12780">
    <property type="entry name" value="N-terminal domain of ligase-like"/>
    <property type="match status" value="1"/>
</dbReference>
<dbReference type="InterPro" id="IPR050237">
    <property type="entry name" value="ATP-dep_AMP-bd_enzyme"/>
</dbReference>
<feature type="domain" description="Mycothiol-dependent maleylpyruvate isomerase metal-binding" evidence="3">
    <location>
        <begin position="546"/>
        <end position="633"/>
    </location>
</feature>
<evidence type="ECO:0000256" key="1">
    <source>
        <dbReference type="SAM" id="MobiDB-lite"/>
    </source>
</evidence>
<feature type="domain" description="AMP-dependent synthetase/ligase" evidence="2">
    <location>
        <begin position="21"/>
        <end position="378"/>
    </location>
</feature>
<dbReference type="InterPro" id="IPR034660">
    <property type="entry name" value="DinB/YfiT-like"/>
</dbReference>
<name>A0A4V2PHQ8_PSEEN</name>
<evidence type="ECO:0000313" key="5">
    <source>
        <dbReference type="Proteomes" id="UP000295560"/>
    </source>
</evidence>
<protein>
    <submittedName>
        <fullName evidence="4">Uncharacterized protein (TIGR03083 family)</fullName>
    </submittedName>
</protein>
<dbReference type="RefSeq" id="WP_207908887.1">
    <property type="nucleotide sequence ID" value="NZ_SMFZ01000002.1"/>
</dbReference>
<dbReference type="Gene3D" id="1.20.120.450">
    <property type="entry name" value="dinb family like domain"/>
    <property type="match status" value="1"/>
</dbReference>
<evidence type="ECO:0000259" key="2">
    <source>
        <dbReference type="Pfam" id="PF00501"/>
    </source>
</evidence>
<dbReference type="Pfam" id="PF00501">
    <property type="entry name" value="AMP-binding"/>
    <property type="match status" value="1"/>
</dbReference>
<comment type="caution">
    <text evidence="4">The sequence shown here is derived from an EMBL/GenBank/DDBJ whole genome shotgun (WGS) entry which is preliminary data.</text>
</comment>
<dbReference type="NCBIfam" id="TIGR03083">
    <property type="entry name" value="maleylpyruvate isomerase family mycothiol-dependent enzyme"/>
    <property type="match status" value="1"/>
</dbReference>
<dbReference type="Pfam" id="PF11716">
    <property type="entry name" value="MDMPI_N"/>
    <property type="match status" value="1"/>
</dbReference>
<evidence type="ECO:0000259" key="3">
    <source>
        <dbReference type="Pfam" id="PF11716"/>
    </source>
</evidence>
<dbReference type="EMBL" id="SMFZ01000002">
    <property type="protein sequence ID" value="TCK21756.1"/>
    <property type="molecule type" value="Genomic_DNA"/>
</dbReference>
<gene>
    <name evidence="4" type="ORF">EV378_5747</name>
</gene>